<evidence type="ECO:0000313" key="3">
    <source>
        <dbReference type="Proteomes" id="UP000433575"/>
    </source>
</evidence>
<keyword evidence="4" id="KW-1185">Reference proteome</keyword>
<dbReference type="Proteomes" id="UP000480929">
    <property type="component" value="Unassembled WGS sequence"/>
</dbReference>
<dbReference type="EMBL" id="WKPI01000017">
    <property type="protein sequence ID" value="MSC33543.1"/>
    <property type="molecule type" value="Genomic_DNA"/>
</dbReference>
<accession>A0A6N7S8B8</accession>
<evidence type="ECO:0000313" key="2">
    <source>
        <dbReference type="EMBL" id="MSC33543.1"/>
    </source>
</evidence>
<dbReference type="EMBL" id="WKPJ01000015">
    <property type="protein sequence ID" value="MSA89788.1"/>
    <property type="molecule type" value="Genomic_DNA"/>
</dbReference>
<protein>
    <submittedName>
        <fullName evidence="1">Uncharacterized protein</fullName>
    </submittedName>
</protein>
<organism evidence="1 3">
    <name type="scientific">Holdemania massiliensis</name>
    <dbReference type="NCBI Taxonomy" id="1468449"/>
    <lineage>
        <taxon>Bacteria</taxon>
        <taxon>Bacillati</taxon>
        <taxon>Bacillota</taxon>
        <taxon>Erysipelotrichia</taxon>
        <taxon>Erysipelotrichales</taxon>
        <taxon>Erysipelotrichaceae</taxon>
        <taxon>Holdemania</taxon>
    </lineage>
</organism>
<evidence type="ECO:0000313" key="4">
    <source>
        <dbReference type="Proteomes" id="UP000480929"/>
    </source>
</evidence>
<reference evidence="3 4" key="1">
    <citation type="journal article" date="2019" name="Nat. Med.">
        <title>A library of human gut bacterial isolates paired with longitudinal multiomics data enables mechanistic microbiome research.</title>
        <authorList>
            <person name="Poyet M."/>
            <person name="Groussin M."/>
            <person name="Gibbons S.M."/>
            <person name="Avila-Pacheco J."/>
            <person name="Jiang X."/>
            <person name="Kearney S.M."/>
            <person name="Perrotta A.R."/>
            <person name="Berdy B."/>
            <person name="Zhao S."/>
            <person name="Lieberman T.D."/>
            <person name="Swanson P.K."/>
            <person name="Smith M."/>
            <person name="Roesemann S."/>
            <person name="Alexander J.E."/>
            <person name="Rich S.A."/>
            <person name="Livny J."/>
            <person name="Vlamakis H."/>
            <person name="Clish C."/>
            <person name="Bullock K."/>
            <person name="Deik A."/>
            <person name="Scott J."/>
            <person name="Pierce K.A."/>
            <person name="Xavier R.J."/>
            <person name="Alm E.J."/>
        </authorList>
    </citation>
    <scope>NUCLEOTIDE SEQUENCE [LARGE SCALE GENOMIC DNA]</scope>
    <source>
        <strain evidence="1 3">BIOML-A4</strain>
        <strain evidence="2 4">BIOML-A5</strain>
    </source>
</reference>
<name>A0A6N7S8B8_9FIRM</name>
<dbReference type="OrthoDB" id="1648736at2"/>
<proteinExistence type="predicted"/>
<evidence type="ECO:0000313" key="1">
    <source>
        <dbReference type="EMBL" id="MSA89788.1"/>
    </source>
</evidence>
<sequence length="71" mass="8569">MSKWIDDSIVIDFPVPNPIQQIISELEKYDQEEDDYFYFDRSELLENVTKDYVYEKVLTAKQRALLIQKYS</sequence>
<dbReference type="Proteomes" id="UP000433575">
    <property type="component" value="Unassembled WGS sequence"/>
</dbReference>
<gene>
    <name evidence="2" type="ORF">GKD88_10465</name>
    <name evidence="1" type="ORF">GKE08_10665</name>
</gene>
<dbReference type="AlphaFoldDB" id="A0A6N7S8B8"/>
<dbReference type="RefSeq" id="WP_154238995.1">
    <property type="nucleotide sequence ID" value="NZ_CALJPI010000137.1"/>
</dbReference>
<comment type="caution">
    <text evidence="1">The sequence shown here is derived from an EMBL/GenBank/DDBJ whole genome shotgun (WGS) entry which is preliminary data.</text>
</comment>